<feature type="compositionally biased region" description="Basic residues" evidence="9">
    <location>
        <begin position="487"/>
        <end position="503"/>
    </location>
</feature>
<dbReference type="PROSITE" id="PS00086">
    <property type="entry name" value="CYTOCHROME_P450"/>
    <property type="match status" value="1"/>
</dbReference>
<reference evidence="10 11" key="1">
    <citation type="submission" date="2013-12" db="EMBL/GenBank/DDBJ databases">
        <authorList>
            <person name="Zelazny A."/>
            <person name="Olivier K."/>
            <person name="Holland S."/>
            <person name="Lenaerts A."/>
            <person name="Ordway D."/>
            <person name="DeGroote M.A."/>
            <person name="Parker T."/>
            <person name="Sizemore C."/>
            <person name="Tallon L.J."/>
            <person name="Sadzewicz L.K."/>
            <person name="Sengamalay N."/>
            <person name="Fraser C.M."/>
            <person name="Hine E."/>
            <person name="Shefchek K.A."/>
            <person name="Das S.P."/>
            <person name="Tettelin H."/>
        </authorList>
    </citation>
    <scope>NUCLEOTIDE SEQUENCE [LARGE SCALE GENOMIC DNA]</scope>
    <source>
        <strain evidence="10 11">1956</strain>
    </source>
</reference>
<evidence type="ECO:0000256" key="4">
    <source>
        <dbReference type="ARBA" id="ARBA00022723"/>
    </source>
</evidence>
<sequence length="557" mass="60876">MAAVMSQNAPVAFQLATAATWSNPWPMYRALRDHDPVHHVVPANSPEHDYYVLSRHADVWAAARDHETFSSAKGLTVNYDDLELIGLQDNPPFVMQDPPVHTQFRKLVSRGFTPRQVEAVEPKVREFVVERIEGLRAAGGGDIVTELFKPLPSMVVAHYLGVPEEDWVQFDGWTQAIVAANTAEGGVAGALETVGDAVGSMMAYFTGLIERRRTDPEDDTISHLVTAGVGADGDVAGTLSILAFTFTMVTGGNDTVTGMLGGSMPLLHERPDQRKLLVDNPELITDAVEELLRMTSPVQGLARTTTREVTIGDTTIPAGRRALLLYGSANRDERQYGPDAAELDVTRCPRNILTFSHGAHHCLGAAAARMQSRVALTELLARCPDFEVDESGIAWAGAITCGGRCRCRFVWGPDAGKRLAFRAAQRSGRRPDTRRGRGTLYPTRLGFDRHERNRQGRRVFPSDAVPVFRESRGIAHRVRAPRDPPARPRHPCAHRRHRGPARKTGREHPGHLADGARESRAGVMVCHDAPAGRRRVGGPVRRDRGPGGGVPELVGSR</sequence>
<dbReference type="CDD" id="cd11078">
    <property type="entry name" value="CYP130-like"/>
    <property type="match status" value="1"/>
</dbReference>
<evidence type="ECO:0000313" key="10">
    <source>
        <dbReference type="EMBL" id="EUA58030.1"/>
    </source>
</evidence>
<evidence type="ECO:0000256" key="5">
    <source>
        <dbReference type="ARBA" id="ARBA00023002"/>
    </source>
</evidence>
<keyword evidence="7 8" id="KW-0503">Monooxygenase</keyword>
<feature type="region of interest" description="Disordered" evidence="9">
    <location>
        <begin position="479"/>
        <end position="557"/>
    </location>
</feature>
<dbReference type="InterPro" id="IPR002397">
    <property type="entry name" value="Cyt_P450_B"/>
</dbReference>
<dbReference type="GO" id="GO:0005506">
    <property type="term" value="F:iron ion binding"/>
    <property type="evidence" value="ECO:0007669"/>
    <property type="project" value="InterPro"/>
</dbReference>
<keyword evidence="6 8" id="KW-0408">Iron</keyword>
<gene>
    <name evidence="10" type="ORF">I550_1162</name>
</gene>
<feature type="compositionally biased region" description="Basic and acidic residues" evidence="9">
    <location>
        <begin position="504"/>
        <end position="520"/>
    </location>
</feature>
<accession>X8CRZ0</accession>
<evidence type="ECO:0000256" key="3">
    <source>
        <dbReference type="ARBA" id="ARBA00022617"/>
    </source>
</evidence>
<dbReference type="GO" id="GO:0008395">
    <property type="term" value="F:steroid hydroxylase activity"/>
    <property type="evidence" value="ECO:0007669"/>
    <property type="project" value="TreeGrafter"/>
</dbReference>
<organism evidence="10 11">
    <name type="scientific">Mycobacterium intracellulare 1956</name>
    <dbReference type="NCBI Taxonomy" id="1299331"/>
    <lineage>
        <taxon>Bacteria</taxon>
        <taxon>Bacillati</taxon>
        <taxon>Actinomycetota</taxon>
        <taxon>Actinomycetes</taxon>
        <taxon>Mycobacteriales</taxon>
        <taxon>Mycobacteriaceae</taxon>
        <taxon>Mycobacterium</taxon>
        <taxon>Mycobacterium avium complex (MAC)</taxon>
    </lineage>
</organism>
<proteinExistence type="inferred from homology"/>
<dbReference type="PATRIC" id="fig|1299331.3.peg.1133"/>
<keyword evidence="5 8" id="KW-0560">Oxidoreductase</keyword>
<dbReference type="PANTHER" id="PTHR46696:SF4">
    <property type="entry name" value="BIOTIN BIOSYNTHESIS CYTOCHROME P450"/>
    <property type="match status" value="1"/>
</dbReference>
<dbReference type="Proteomes" id="UP000020825">
    <property type="component" value="Unassembled WGS sequence"/>
</dbReference>
<dbReference type="GO" id="GO:0006707">
    <property type="term" value="P:cholesterol catabolic process"/>
    <property type="evidence" value="ECO:0007669"/>
    <property type="project" value="TreeGrafter"/>
</dbReference>
<dbReference type="EMBL" id="JAOG01000001">
    <property type="protein sequence ID" value="EUA58030.1"/>
    <property type="molecule type" value="Genomic_DNA"/>
</dbReference>
<dbReference type="SUPFAM" id="SSF48264">
    <property type="entry name" value="Cytochrome P450"/>
    <property type="match status" value="1"/>
</dbReference>
<dbReference type="InterPro" id="IPR017972">
    <property type="entry name" value="Cyt_P450_CS"/>
</dbReference>
<dbReference type="Pfam" id="PF00067">
    <property type="entry name" value="p450"/>
    <property type="match status" value="1"/>
</dbReference>
<keyword evidence="3 8" id="KW-0349">Heme</keyword>
<dbReference type="PANTHER" id="PTHR46696">
    <property type="entry name" value="P450, PUTATIVE (EUROFUNG)-RELATED"/>
    <property type="match status" value="1"/>
</dbReference>
<name>X8CRZ0_MYCIT</name>
<comment type="cofactor">
    <cofactor evidence="1">
        <name>heme</name>
        <dbReference type="ChEBI" id="CHEBI:30413"/>
    </cofactor>
</comment>
<evidence type="ECO:0000256" key="1">
    <source>
        <dbReference type="ARBA" id="ARBA00001971"/>
    </source>
</evidence>
<evidence type="ECO:0000313" key="11">
    <source>
        <dbReference type="Proteomes" id="UP000020825"/>
    </source>
</evidence>
<dbReference type="GO" id="GO:0036199">
    <property type="term" value="F:cholest-4-en-3-one 26-monooxygenase activity"/>
    <property type="evidence" value="ECO:0007669"/>
    <property type="project" value="TreeGrafter"/>
</dbReference>
<dbReference type="InterPro" id="IPR001128">
    <property type="entry name" value="Cyt_P450"/>
</dbReference>
<evidence type="ECO:0000256" key="8">
    <source>
        <dbReference type="RuleBase" id="RU000461"/>
    </source>
</evidence>
<dbReference type="Gene3D" id="1.10.630.10">
    <property type="entry name" value="Cytochrome P450"/>
    <property type="match status" value="1"/>
</dbReference>
<keyword evidence="4 8" id="KW-0479">Metal-binding</keyword>
<comment type="similarity">
    <text evidence="2 8">Belongs to the cytochrome P450 family.</text>
</comment>
<evidence type="ECO:0000256" key="7">
    <source>
        <dbReference type="ARBA" id="ARBA00023033"/>
    </source>
</evidence>
<protein>
    <submittedName>
        <fullName evidence="10">Putative cytochrome P450 130 domain protein</fullName>
    </submittedName>
</protein>
<evidence type="ECO:0000256" key="9">
    <source>
        <dbReference type="SAM" id="MobiDB-lite"/>
    </source>
</evidence>
<comment type="caution">
    <text evidence="10">The sequence shown here is derived from an EMBL/GenBank/DDBJ whole genome shotgun (WGS) entry which is preliminary data.</text>
</comment>
<dbReference type="GO" id="GO:0020037">
    <property type="term" value="F:heme binding"/>
    <property type="evidence" value="ECO:0007669"/>
    <property type="project" value="InterPro"/>
</dbReference>
<dbReference type="AlphaFoldDB" id="X8CRZ0"/>
<evidence type="ECO:0000256" key="6">
    <source>
        <dbReference type="ARBA" id="ARBA00023004"/>
    </source>
</evidence>
<evidence type="ECO:0000256" key="2">
    <source>
        <dbReference type="ARBA" id="ARBA00010617"/>
    </source>
</evidence>
<dbReference type="InterPro" id="IPR036396">
    <property type="entry name" value="Cyt_P450_sf"/>
</dbReference>
<dbReference type="FunFam" id="1.10.630.10:FF:000018">
    <property type="entry name" value="Cytochrome P450 monooxygenase"/>
    <property type="match status" value="1"/>
</dbReference>
<dbReference type="PRINTS" id="PR00359">
    <property type="entry name" value="BP450"/>
</dbReference>